<sequence>MEKLTEFLYDVTKYITRGCFVLKYEFIANDIRQFILDNNLEQSSQLPKIDELVKKYNASKNTVIKALEILEQQGIIYQVQGSGIFVRRKHRDGYINLLTNQGFYNTLKKNTIKSDILDFKEIPADERAAKYLKCPIGETLFLAKRLRYKSGEPFCIETSLYKKSVVGYLNEDILKQSIFQYLQEGLKLQFGFSDKYMTVSKLSKEEAKLLKIKENDPALIIEEVYYLSSGEAFDLSKIIYNHKNTKFFIQGTGRD</sequence>
<dbReference type="PANTHER" id="PTHR44846:SF4">
    <property type="entry name" value="HTH GNTR-TYPE DOMAIN-CONTAINING PROTEIN"/>
    <property type="match status" value="1"/>
</dbReference>
<dbReference type="CDD" id="cd07377">
    <property type="entry name" value="WHTH_GntR"/>
    <property type="match status" value="1"/>
</dbReference>
<dbReference type="Gene3D" id="1.10.10.10">
    <property type="entry name" value="Winged helix-like DNA-binding domain superfamily/Winged helix DNA-binding domain"/>
    <property type="match status" value="1"/>
</dbReference>
<keyword evidence="3" id="KW-0804">Transcription</keyword>
<dbReference type="GO" id="GO:0003677">
    <property type="term" value="F:DNA binding"/>
    <property type="evidence" value="ECO:0007669"/>
    <property type="project" value="UniProtKB-KW"/>
</dbReference>
<reference evidence="5 6" key="1">
    <citation type="submission" date="2019-08" db="EMBL/GenBank/DDBJ databases">
        <authorList>
            <person name="Kuhnert P."/>
        </authorList>
    </citation>
    <scope>NUCLEOTIDE SEQUENCE [LARGE SCALE GENOMIC DNA]</scope>
    <source>
        <strain evidence="5 6">B36.5</strain>
    </source>
</reference>
<dbReference type="Gene3D" id="3.40.1410.10">
    <property type="entry name" value="Chorismate lyase-like"/>
    <property type="match status" value="1"/>
</dbReference>
<evidence type="ECO:0000256" key="3">
    <source>
        <dbReference type="ARBA" id="ARBA00023163"/>
    </source>
</evidence>
<dbReference type="Pfam" id="PF07702">
    <property type="entry name" value="UTRA"/>
    <property type="match status" value="1"/>
</dbReference>
<dbReference type="GeneID" id="57752980"/>
<evidence type="ECO:0000256" key="2">
    <source>
        <dbReference type="ARBA" id="ARBA00023125"/>
    </source>
</evidence>
<evidence type="ECO:0000259" key="4">
    <source>
        <dbReference type="PROSITE" id="PS50949"/>
    </source>
</evidence>
<dbReference type="InterPro" id="IPR050679">
    <property type="entry name" value="Bact_HTH_transcr_reg"/>
</dbReference>
<evidence type="ECO:0000313" key="6">
    <source>
        <dbReference type="Proteomes" id="UP000323594"/>
    </source>
</evidence>
<dbReference type="Proteomes" id="UP000323594">
    <property type="component" value="Chromosome"/>
</dbReference>
<dbReference type="Pfam" id="PF00392">
    <property type="entry name" value="GntR"/>
    <property type="match status" value="1"/>
</dbReference>
<name>A0AAE6IT51_TREPH</name>
<dbReference type="AlphaFoldDB" id="A0AAE6IT51"/>
<dbReference type="RefSeq" id="WP_082048236.1">
    <property type="nucleotide sequence ID" value="NZ_CDNC01000034.1"/>
</dbReference>
<dbReference type="SUPFAM" id="SSF46785">
    <property type="entry name" value="Winged helix' DNA-binding domain"/>
    <property type="match status" value="1"/>
</dbReference>
<proteinExistence type="predicted"/>
<dbReference type="SMART" id="SM00345">
    <property type="entry name" value="HTH_GNTR"/>
    <property type="match status" value="1"/>
</dbReference>
<dbReference type="InterPro" id="IPR028978">
    <property type="entry name" value="Chorismate_lyase_/UTRA_dom_sf"/>
</dbReference>
<dbReference type="SMART" id="SM00866">
    <property type="entry name" value="UTRA"/>
    <property type="match status" value="1"/>
</dbReference>
<dbReference type="InterPro" id="IPR036388">
    <property type="entry name" value="WH-like_DNA-bd_sf"/>
</dbReference>
<dbReference type="InterPro" id="IPR011663">
    <property type="entry name" value="UTRA"/>
</dbReference>
<dbReference type="InterPro" id="IPR000524">
    <property type="entry name" value="Tscrpt_reg_HTH_GntR"/>
</dbReference>
<dbReference type="GO" id="GO:0045892">
    <property type="term" value="P:negative regulation of DNA-templated transcription"/>
    <property type="evidence" value="ECO:0007669"/>
    <property type="project" value="TreeGrafter"/>
</dbReference>
<gene>
    <name evidence="5" type="ORF">FUT82_07750</name>
</gene>
<dbReference type="EMBL" id="CP042817">
    <property type="protein sequence ID" value="QEJ97897.1"/>
    <property type="molecule type" value="Genomic_DNA"/>
</dbReference>
<dbReference type="PANTHER" id="PTHR44846">
    <property type="entry name" value="MANNOSYL-D-GLYCERATE TRANSPORT/METABOLISM SYSTEM REPRESSOR MNGR-RELATED"/>
    <property type="match status" value="1"/>
</dbReference>
<dbReference type="GO" id="GO:0003700">
    <property type="term" value="F:DNA-binding transcription factor activity"/>
    <property type="evidence" value="ECO:0007669"/>
    <property type="project" value="InterPro"/>
</dbReference>
<evidence type="ECO:0000256" key="1">
    <source>
        <dbReference type="ARBA" id="ARBA00023015"/>
    </source>
</evidence>
<keyword evidence="2" id="KW-0238">DNA-binding</keyword>
<dbReference type="SUPFAM" id="SSF64288">
    <property type="entry name" value="Chorismate lyase-like"/>
    <property type="match status" value="1"/>
</dbReference>
<accession>A0AAE6IT51</accession>
<feature type="domain" description="HTH gntR-type" evidence="4">
    <location>
        <begin position="21"/>
        <end position="89"/>
    </location>
</feature>
<organism evidence="5 6">
    <name type="scientific">Treponema phagedenis</name>
    <dbReference type="NCBI Taxonomy" id="162"/>
    <lineage>
        <taxon>Bacteria</taxon>
        <taxon>Pseudomonadati</taxon>
        <taxon>Spirochaetota</taxon>
        <taxon>Spirochaetia</taxon>
        <taxon>Spirochaetales</taxon>
        <taxon>Treponemataceae</taxon>
        <taxon>Treponema</taxon>
    </lineage>
</organism>
<dbReference type="PROSITE" id="PS50949">
    <property type="entry name" value="HTH_GNTR"/>
    <property type="match status" value="1"/>
</dbReference>
<evidence type="ECO:0000313" key="5">
    <source>
        <dbReference type="EMBL" id="QEJ97897.1"/>
    </source>
</evidence>
<protein>
    <submittedName>
        <fullName evidence="5">GntR family transcriptional regulator</fullName>
    </submittedName>
</protein>
<dbReference type="InterPro" id="IPR036390">
    <property type="entry name" value="WH_DNA-bd_sf"/>
</dbReference>
<keyword evidence="1" id="KW-0805">Transcription regulation</keyword>